<gene>
    <name evidence="3" type="ordered locus">Ccur_00240</name>
</gene>
<feature type="transmembrane region" description="Helical" evidence="2">
    <location>
        <begin position="125"/>
        <end position="147"/>
    </location>
</feature>
<organism evidence="3 4">
    <name type="scientific">Cryptobacterium curtum (strain ATCC 700683 / DSM 15641 / CCUG 43107 / 12-3)</name>
    <dbReference type="NCBI Taxonomy" id="469378"/>
    <lineage>
        <taxon>Bacteria</taxon>
        <taxon>Bacillati</taxon>
        <taxon>Actinomycetota</taxon>
        <taxon>Coriobacteriia</taxon>
        <taxon>Eggerthellales</taxon>
        <taxon>Eggerthellaceae</taxon>
        <taxon>Cryptobacterium</taxon>
    </lineage>
</organism>
<feature type="compositionally biased region" description="Basic and acidic residues" evidence="1">
    <location>
        <begin position="310"/>
        <end position="343"/>
    </location>
</feature>
<feature type="transmembrane region" description="Helical" evidence="2">
    <location>
        <begin position="89"/>
        <end position="109"/>
    </location>
</feature>
<dbReference type="OrthoDB" id="3197320at2"/>
<accession>C7MLF1</accession>
<reference evidence="3 4" key="1">
    <citation type="journal article" date="2009" name="Stand. Genomic Sci.">
        <title>Complete genome sequence of Cryptobacterium curtum type strain (12-3).</title>
        <authorList>
            <person name="Mavrommatis K."/>
            <person name="Pukall R."/>
            <person name="Rohde C."/>
            <person name="Chen F."/>
            <person name="Sims D."/>
            <person name="Brettin T."/>
            <person name="Kuske C."/>
            <person name="Detter J.C."/>
            <person name="Han C."/>
            <person name="Lapidus A."/>
            <person name="Copeland A."/>
            <person name="Glavina Del Rio T."/>
            <person name="Nolan M."/>
            <person name="Lucas S."/>
            <person name="Tice H."/>
            <person name="Cheng J.F."/>
            <person name="Bruce D."/>
            <person name="Goodwin L."/>
            <person name="Pitluck S."/>
            <person name="Ovchinnikova G."/>
            <person name="Pati A."/>
            <person name="Ivanova N."/>
            <person name="Chen A."/>
            <person name="Palaniappan K."/>
            <person name="Chain P."/>
            <person name="D'haeseleer P."/>
            <person name="Goker M."/>
            <person name="Bristow J."/>
            <person name="Eisen J.A."/>
            <person name="Markowitz V."/>
            <person name="Hugenholtz P."/>
            <person name="Rohde M."/>
            <person name="Klenk H.P."/>
            <person name="Kyrpides N.C."/>
        </authorList>
    </citation>
    <scope>NUCLEOTIDE SEQUENCE [LARGE SCALE GENOMIC DNA]</scope>
    <source>
        <strain evidence="4">ATCC 700683 / DSM 15641 / 12-3</strain>
    </source>
</reference>
<evidence type="ECO:0000313" key="3">
    <source>
        <dbReference type="EMBL" id="ACU93757.1"/>
    </source>
</evidence>
<evidence type="ECO:0000256" key="2">
    <source>
        <dbReference type="SAM" id="Phobius"/>
    </source>
</evidence>
<feature type="transmembrane region" description="Helical" evidence="2">
    <location>
        <begin position="254"/>
        <end position="273"/>
    </location>
</feature>
<dbReference type="eggNOG" id="COG2717">
    <property type="taxonomic scope" value="Bacteria"/>
</dbReference>
<evidence type="ECO:0000313" key="4">
    <source>
        <dbReference type="Proteomes" id="UP000000954"/>
    </source>
</evidence>
<dbReference type="EMBL" id="CP001682">
    <property type="protein sequence ID" value="ACU93757.1"/>
    <property type="molecule type" value="Genomic_DNA"/>
</dbReference>
<feature type="transmembrane region" description="Helical" evidence="2">
    <location>
        <begin position="12"/>
        <end position="30"/>
    </location>
</feature>
<dbReference type="STRING" id="469378.Ccur_00240"/>
<feature type="transmembrane region" description="Helical" evidence="2">
    <location>
        <begin position="37"/>
        <end position="58"/>
    </location>
</feature>
<name>C7MLF1_CRYCD</name>
<evidence type="ECO:0000256" key="1">
    <source>
        <dbReference type="SAM" id="MobiDB-lite"/>
    </source>
</evidence>
<protein>
    <submittedName>
        <fullName evidence="3">Uncharacterized protein</fullName>
    </submittedName>
</protein>
<dbReference type="AlphaFoldDB" id="C7MLF1"/>
<dbReference type="Proteomes" id="UP000000954">
    <property type="component" value="Chromosome"/>
</dbReference>
<dbReference type="HOGENOM" id="CLU_955511_0_0_11"/>
<dbReference type="KEGG" id="ccu:Ccur_00240"/>
<keyword evidence="4" id="KW-1185">Reference proteome</keyword>
<keyword evidence="2" id="KW-0812">Transmembrane</keyword>
<sequence length="343" mass="38364">MLTYVPRFIPDIVQAAPFVLAFAILCARPLHRRPLAFYIPIAVIVTLVSLPDTCNVIMAGNTPAPLQSYGVALEGARKAVPLFDDVIDIITGACTGVWFYLIVMFIGVLHRGPVVKKLYSARSELSVLGGIIVMGHVMRVLAFPFYFTSEQFRAVWGIPAVWFMFFAAVIVGVFLTIVFLIPWITSFKFIRRQMPASTWRKVQKLAYPFMFLMLLQGLFLGVGHAAYGWPFDSQISMRLIASNPASYVIDLARYVGQAWIYFFFICVYSALLVRRRAERKREARESMTSTKVSCEAPEGKTDMVVNRGASESKTDTKVGREVSESNHDESASLKTAEGSKRDA</sequence>
<keyword evidence="2" id="KW-1133">Transmembrane helix</keyword>
<feature type="transmembrane region" description="Helical" evidence="2">
    <location>
        <begin position="159"/>
        <end position="184"/>
    </location>
</feature>
<feature type="transmembrane region" description="Helical" evidence="2">
    <location>
        <begin position="205"/>
        <end position="227"/>
    </location>
</feature>
<feature type="region of interest" description="Disordered" evidence="1">
    <location>
        <begin position="284"/>
        <end position="343"/>
    </location>
</feature>
<proteinExistence type="predicted"/>
<dbReference type="RefSeq" id="WP_012802446.1">
    <property type="nucleotide sequence ID" value="NC_013170.1"/>
</dbReference>
<keyword evidence="2" id="KW-0472">Membrane</keyword>